<proteinExistence type="predicted"/>
<dbReference type="Ensembl" id="ENSABRT00000024283.1">
    <property type="protein sequence ID" value="ENSABRP00000017099.1"/>
    <property type="gene ID" value="ENSABRG00000014895.1"/>
</dbReference>
<dbReference type="Pfam" id="PF00059">
    <property type="entry name" value="Lectin_C"/>
    <property type="match status" value="1"/>
</dbReference>
<name>A0A8B9I8D2_9AVES</name>
<evidence type="ECO:0000313" key="3">
    <source>
        <dbReference type="Proteomes" id="UP000694426"/>
    </source>
</evidence>
<dbReference type="SUPFAM" id="SSF56436">
    <property type="entry name" value="C-type lectin-like"/>
    <property type="match status" value="1"/>
</dbReference>
<dbReference type="AlphaFoldDB" id="A0A8B9I8D2"/>
<dbReference type="GeneTree" id="ENSGT01140000284828"/>
<dbReference type="InterPro" id="IPR001304">
    <property type="entry name" value="C-type_lectin-like"/>
</dbReference>
<organism evidence="2 3">
    <name type="scientific">Anser brachyrhynchus</name>
    <name type="common">Pink-footed goose</name>
    <dbReference type="NCBI Taxonomy" id="132585"/>
    <lineage>
        <taxon>Eukaryota</taxon>
        <taxon>Metazoa</taxon>
        <taxon>Chordata</taxon>
        <taxon>Craniata</taxon>
        <taxon>Vertebrata</taxon>
        <taxon>Euteleostomi</taxon>
        <taxon>Archelosauria</taxon>
        <taxon>Archosauria</taxon>
        <taxon>Dinosauria</taxon>
        <taxon>Saurischia</taxon>
        <taxon>Theropoda</taxon>
        <taxon>Coelurosauria</taxon>
        <taxon>Aves</taxon>
        <taxon>Neognathae</taxon>
        <taxon>Galloanserae</taxon>
        <taxon>Anseriformes</taxon>
        <taxon>Anatidae</taxon>
        <taxon>Anserinae</taxon>
        <taxon>Anser</taxon>
    </lineage>
</organism>
<protein>
    <recommendedName>
        <fullName evidence="1">C-type lectin domain-containing protein</fullName>
    </recommendedName>
</protein>
<dbReference type="SMART" id="SM00034">
    <property type="entry name" value="CLECT"/>
    <property type="match status" value="1"/>
</dbReference>
<sequence>MLPVEGPGCLGTAAAAWEQFTAGLPIRLGGDPKLGCPGGSCGSLTAQQAARGAGAAPGLGKQGCTAGASGHTAASTSHHVLPCPATSLCPTAPADPGCAPVPVPIPMGLGAALVPGQQSRWGRAAFCRRFGSRTHLASVHSEEELQAVVDLLFSSRSSDASEEELDEEVWIGLHRPLRSRSWQWSDGTAVAYNSWHRAALSRRRACAALQDATGEPGTGTRAHTCTHIHIWACSVNT</sequence>
<accession>A0A8B9I8D2</accession>
<dbReference type="PANTHER" id="PTHR22803">
    <property type="entry name" value="MANNOSE, PHOSPHOLIPASE, LECTIN RECEPTOR RELATED"/>
    <property type="match status" value="1"/>
</dbReference>
<dbReference type="Gene3D" id="3.10.100.10">
    <property type="entry name" value="Mannose-Binding Protein A, subunit A"/>
    <property type="match status" value="1"/>
</dbReference>
<reference evidence="2" key="1">
    <citation type="submission" date="2025-08" db="UniProtKB">
        <authorList>
            <consortium name="Ensembl"/>
        </authorList>
    </citation>
    <scope>IDENTIFICATION</scope>
</reference>
<evidence type="ECO:0000313" key="2">
    <source>
        <dbReference type="Ensembl" id="ENSABRP00000017099.1"/>
    </source>
</evidence>
<dbReference type="Proteomes" id="UP000694426">
    <property type="component" value="Unplaced"/>
</dbReference>
<dbReference type="InterPro" id="IPR016187">
    <property type="entry name" value="CTDL_fold"/>
</dbReference>
<dbReference type="PROSITE" id="PS50041">
    <property type="entry name" value="C_TYPE_LECTIN_2"/>
    <property type="match status" value="1"/>
</dbReference>
<evidence type="ECO:0000259" key="1">
    <source>
        <dbReference type="PROSITE" id="PS50041"/>
    </source>
</evidence>
<dbReference type="InterPro" id="IPR050111">
    <property type="entry name" value="C-type_lectin/snaclec_domain"/>
</dbReference>
<reference evidence="2" key="2">
    <citation type="submission" date="2025-09" db="UniProtKB">
        <authorList>
            <consortium name="Ensembl"/>
        </authorList>
    </citation>
    <scope>IDENTIFICATION</scope>
</reference>
<keyword evidence="3" id="KW-1185">Reference proteome</keyword>
<dbReference type="InterPro" id="IPR016186">
    <property type="entry name" value="C-type_lectin-like/link_sf"/>
</dbReference>
<feature type="domain" description="C-type lectin" evidence="1">
    <location>
        <begin position="126"/>
        <end position="234"/>
    </location>
</feature>